<feature type="signal peptide" evidence="1">
    <location>
        <begin position="1"/>
        <end position="19"/>
    </location>
</feature>
<protein>
    <submittedName>
        <fullName evidence="5">T9SS type A sorting domain-containing protein</fullName>
    </submittedName>
</protein>
<feature type="chain" id="PRO_5046265630" evidence="1">
    <location>
        <begin position="20"/>
        <end position="690"/>
    </location>
</feature>
<dbReference type="InterPro" id="IPR044023">
    <property type="entry name" value="Ig_7"/>
</dbReference>
<evidence type="ECO:0000259" key="3">
    <source>
        <dbReference type="Pfam" id="PF18962"/>
    </source>
</evidence>
<reference evidence="6" key="1">
    <citation type="submission" date="2023-07" db="EMBL/GenBank/DDBJ databases">
        <title>Dyadobacter sp. nov 'subterranea' isolated from contaminted grondwater.</title>
        <authorList>
            <person name="Szabo I."/>
            <person name="Al-Omari J."/>
            <person name="Szerdahelyi S.G."/>
            <person name="Rado J."/>
        </authorList>
    </citation>
    <scope>NUCLEOTIDE SEQUENCE [LARGE SCALE GENOMIC DNA]</scope>
    <source>
        <strain evidence="6">UP-52</strain>
    </source>
</reference>
<evidence type="ECO:0000256" key="1">
    <source>
        <dbReference type="SAM" id="SignalP"/>
    </source>
</evidence>
<organism evidence="5 6">
    <name type="scientific">Dyadobacter subterraneus</name>
    <dbReference type="NCBI Taxonomy" id="2773304"/>
    <lineage>
        <taxon>Bacteria</taxon>
        <taxon>Pseudomonadati</taxon>
        <taxon>Bacteroidota</taxon>
        <taxon>Cytophagia</taxon>
        <taxon>Cytophagales</taxon>
        <taxon>Spirosomataceae</taxon>
        <taxon>Dyadobacter</taxon>
    </lineage>
</organism>
<evidence type="ECO:0000313" key="6">
    <source>
        <dbReference type="Proteomes" id="UP000634134"/>
    </source>
</evidence>
<name>A0ABR9WCC9_9BACT</name>
<dbReference type="NCBIfam" id="TIGR04183">
    <property type="entry name" value="Por_Secre_tail"/>
    <property type="match status" value="1"/>
</dbReference>
<dbReference type="Pfam" id="PF19081">
    <property type="entry name" value="Ig_7"/>
    <property type="match status" value="1"/>
</dbReference>
<accession>A0ABR9WCC9</accession>
<dbReference type="InterPro" id="IPR029058">
    <property type="entry name" value="AB_hydrolase_fold"/>
</dbReference>
<keyword evidence="1" id="KW-0732">Signal</keyword>
<gene>
    <name evidence="5" type="ORF">IEE83_08390</name>
</gene>
<feature type="domain" description="Secretion system C-terminal sorting" evidence="3">
    <location>
        <begin position="618"/>
        <end position="689"/>
    </location>
</feature>
<proteinExistence type="predicted"/>
<dbReference type="SUPFAM" id="SSF53474">
    <property type="entry name" value="alpha/beta-Hydrolases"/>
    <property type="match status" value="1"/>
</dbReference>
<dbReference type="InterPro" id="IPR026444">
    <property type="entry name" value="Secre_tail"/>
</dbReference>
<dbReference type="Pfam" id="PF18962">
    <property type="entry name" value="Por_Secre_tail"/>
    <property type="match status" value="1"/>
</dbReference>
<evidence type="ECO:0000313" key="5">
    <source>
        <dbReference type="EMBL" id="MBE9461899.1"/>
    </source>
</evidence>
<dbReference type="InterPro" id="IPR012908">
    <property type="entry name" value="PGAP1-ab_dom-like"/>
</dbReference>
<dbReference type="Pfam" id="PF07819">
    <property type="entry name" value="PGAP1"/>
    <property type="match status" value="1"/>
</dbReference>
<feature type="domain" description="Ig-like" evidence="4">
    <location>
        <begin position="462"/>
        <end position="523"/>
    </location>
</feature>
<keyword evidence="6" id="KW-1185">Reference proteome</keyword>
<evidence type="ECO:0000259" key="2">
    <source>
        <dbReference type="Pfam" id="PF07819"/>
    </source>
</evidence>
<dbReference type="RefSeq" id="WP_194120145.1">
    <property type="nucleotide sequence ID" value="NZ_JACYGY010000001.1"/>
</dbReference>
<sequence>MKIKFTFLFTFLAVIICYAAHSQSKRNTPYPILFVHGWTGSDQTWYNELLTLKSQNLNVDIDYIRQGAGAGSLIEFMLNADYNNNTSIIERANTGPRYGDVLDKVSYVNPDNDVFVINFDVDAVGFQSNQAAVAKQGFAVGLAIKKILSATGAEKVVLFGHSMGGLAIREYLQNPINWRMNDSQHHVAKLITSGTPHFGSNASLLNLRKAFTGADEFSEAVRDLRDYSTSIYLKGGYESAVSNSYGNKDVDCNGMINYIIGLNQKDNYTGLHFACIIGIGGQSLLGILGTDDDDVVSAYSANLFNIQYATPLKGEIFYADASKNQTLDLVWHTKLPEEVFQNQYALDEPSELELAYDIQPDRSYRGFLTPHLSSTDLDYDRYKITLPQRGILSFNSNLGKDGGVQLIDGQGYMIQNLASVPTTKIKDSGVYYIGINGSTGASTGYSLHFVPYKFSTSFCTLPELPVLASQGTSQVCDGESVALKINNVGYDSYNWYYNDKLVGSGPSFTADKAGTYYVEGKKCGIAEKSINTFKLDVKARPSKPEILVLKGGLSSSSQTGNQWFHDGMPLPGETSQVLNMVGAGAYTVKVTQNDCSTESDVFTITGLEDDRIQNETIVFPNPSDGNFQITSPLTGPLLFTVTDINGKEISSMKRNLGGKPILLNLGRQPGLYLLKVNSGKIEFYKKIVVE</sequence>
<evidence type="ECO:0000259" key="4">
    <source>
        <dbReference type="Pfam" id="PF19081"/>
    </source>
</evidence>
<dbReference type="EMBL" id="JACYGY010000001">
    <property type="protein sequence ID" value="MBE9461899.1"/>
    <property type="molecule type" value="Genomic_DNA"/>
</dbReference>
<dbReference type="Proteomes" id="UP000634134">
    <property type="component" value="Unassembled WGS sequence"/>
</dbReference>
<dbReference type="Gene3D" id="3.40.50.1820">
    <property type="entry name" value="alpha/beta hydrolase"/>
    <property type="match status" value="1"/>
</dbReference>
<feature type="domain" description="GPI inositol-deacylase PGAP1-like alpha/beta" evidence="2">
    <location>
        <begin position="30"/>
        <end position="202"/>
    </location>
</feature>
<comment type="caution">
    <text evidence="5">The sequence shown here is derived from an EMBL/GenBank/DDBJ whole genome shotgun (WGS) entry which is preliminary data.</text>
</comment>